<gene>
    <name evidence="1" type="ORF">P174DRAFT_254236</name>
</gene>
<dbReference type="GeneID" id="36528794"/>
<dbReference type="RefSeq" id="XP_024680509.1">
    <property type="nucleotide sequence ID" value="XM_024821468.1"/>
</dbReference>
<dbReference type="VEuPathDB" id="FungiDB:P174DRAFT_254236"/>
<keyword evidence="2" id="KW-1185">Reference proteome</keyword>
<dbReference type="AlphaFoldDB" id="A0A2I1C2P2"/>
<comment type="caution">
    <text evidence="1">The sequence shown here is derived from an EMBL/GenBank/DDBJ whole genome shotgun (WGS) entry which is preliminary data.</text>
</comment>
<protein>
    <submittedName>
        <fullName evidence="1">Uncharacterized protein</fullName>
    </submittedName>
</protein>
<sequence>MLTGCLTARLYSVLLNRQAIFMMFQEGNAPPSRRVVICDRSHKEISGEKSLARFVTSRCSAQILRAEVGEGVHIVLHCCWHYTRVDDTIISEDVGPLTSMCAWIVSLTCCVRRPSHVRHGPIPTLLQKVQPTSALGLAIAMKSRNYASMDKCISHAYTNASIPH</sequence>
<evidence type="ECO:0000313" key="2">
    <source>
        <dbReference type="Proteomes" id="UP000234474"/>
    </source>
</evidence>
<name>A0A2I1C2P2_ASPN1</name>
<evidence type="ECO:0000313" key="1">
    <source>
        <dbReference type="EMBL" id="PKX91914.1"/>
    </source>
</evidence>
<reference evidence="2" key="1">
    <citation type="journal article" date="2018" name="Proc. Natl. Acad. Sci. U.S.A.">
        <title>Linking secondary metabolites to gene clusters through genome sequencing of six diverse Aspergillus species.</title>
        <authorList>
            <person name="Kaerboelling I."/>
            <person name="Vesth T.C."/>
            <person name="Frisvad J.C."/>
            <person name="Nybo J.L."/>
            <person name="Theobald S."/>
            <person name="Kuo A."/>
            <person name="Bowyer P."/>
            <person name="Matsuda Y."/>
            <person name="Mondo S."/>
            <person name="Lyhne E.K."/>
            <person name="Kogle M.E."/>
            <person name="Clum A."/>
            <person name="Lipzen A."/>
            <person name="Salamov A."/>
            <person name="Ngan C.Y."/>
            <person name="Daum C."/>
            <person name="Chiniquy J."/>
            <person name="Barry K."/>
            <person name="LaButti K."/>
            <person name="Haridas S."/>
            <person name="Simmons B.A."/>
            <person name="Magnuson J.K."/>
            <person name="Mortensen U.H."/>
            <person name="Larsen T.O."/>
            <person name="Grigoriev I.V."/>
            <person name="Baker S.E."/>
            <person name="Andersen M.R."/>
        </authorList>
    </citation>
    <scope>NUCLEOTIDE SEQUENCE [LARGE SCALE GENOMIC DNA]</scope>
    <source>
        <strain evidence="2">IBT 16806</strain>
    </source>
</reference>
<dbReference type="Proteomes" id="UP000234474">
    <property type="component" value="Unassembled WGS sequence"/>
</dbReference>
<proteinExistence type="predicted"/>
<accession>A0A2I1C2P2</accession>
<organism evidence="1 2">
    <name type="scientific">Aspergillus novofumigatus (strain IBT 16806)</name>
    <dbReference type="NCBI Taxonomy" id="1392255"/>
    <lineage>
        <taxon>Eukaryota</taxon>
        <taxon>Fungi</taxon>
        <taxon>Dikarya</taxon>
        <taxon>Ascomycota</taxon>
        <taxon>Pezizomycotina</taxon>
        <taxon>Eurotiomycetes</taxon>
        <taxon>Eurotiomycetidae</taxon>
        <taxon>Eurotiales</taxon>
        <taxon>Aspergillaceae</taxon>
        <taxon>Aspergillus</taxon>
        <taxon>Aspergillus subgen. Fumigati</taxon>
    </lineage>
</organism>
<dbReference type="EMBL" id="MSZS01000006">
    <property type="protein sequence ID" value="PKX91914.1"/>
    <property type="molecule type" value="Genomic_DNA"/>
</dbReference>